<reference evidence="2 3" key="1">
    <citation type="journal article" date="2015" name="Genome Biol.">
        <title>Comparative genomics of Steinernema reveals deeply conserved gene regulatory networks.</title>
        <authorList>
            <person name="Dillman A.R."/>
            <person name="Macchietto M."/>
            <person name="Porter C.F."/>
            <person name="Rogers A."/>
            <person name="Williams B."/>
            <person name="Antoshechkin I."/>
            <person name="Lee M.M."/>
            <person name="Goodwin Z."/>
            <person name="Lu X."/>
            <person name="Lewis E.E."/>
            <person name="Goodrich-Blair H."/>
            <person name="Stock S.P."/>
            <person name="Adams B.J."/>
            <person name="Sternberg P.W."/>
            <person name="Mortazavi A."/>
        </authorList>
    </citation>
    <scope>NUCLEOTIDE SEQUENCE [LARGE SCALE GENOMIC DNA]</scope>
    <source>
        <strain evidence="2 3">ALL</strain>
    </source>
</reference>
<keyword evidence="3" id="KW-1185">Reference proteome</keyword>
<gene>
    <name evidence="2" type="ORF">L596_008171</name>
</gene>
<comment type="caution">
    <text evidence="2">The sequence shown here is derived from an EMBL/GenBank/DDBJ whole genome shotgun (WGS) entry which is preliminary data.</text>
</comment>
<dbReference type="AlphaFoldDB" id="A0A4U5PCP9"/>
<name>A0A4U5PCP9_STECR</name>
<dbReference type="Proteomes" id="UP000298663">
    <property type="component" value="Unassembled WGS sequence"/>
</dbReference>
<feature type="region of interest" description="Disordered" evidence="1">
    <location>
        <begin position="18"/>
        <end position="41"/>
    </location>
</feature>
<evidence type="ECO:0000313" key="3">
    <source>
        <dbReference type="Proteomes" id="UP000298663"/>
    </source>
</evidence>
<evidence type="ECO:0000256" key="1">
    <source>
        <dbReference type="SAM" id="MobiDB-lite"/>
    </source>
</evidence>
<evidence type="ECO:0000313" key="2">
    <source>
        <dbReference type="EMBL" id="TKR93774.1"/>
    </source>
</evidence>
<dbReference type="EMBL" id="AZBU02000002">
    <property type="protein sequence ID" value="TKR93774.1"/>
    <property type="molecule type" value="Genomic_DNA"/>
</dbReference>
<sequence length="79" mass="8963">MTTEALIKDLLAWGAKQKRAKEAENPGGAKSCRDPSRVRSEQRRHLKVPENILLSSTPPQSGDITVLLFRFDLLPYEWT</sequence>
<organism evidence="2 3">
    <name type="scientific">Steinernema carpocapsae</name>
    <name type="common">Entomopathogenic nematode</name>
    <dbReference type="NCBI Taxonomy" id="34508"/>
    <lineage>
        <taxon>Eukaryota</taxon>
        <taxon>Metazoa</taxon>
        <taxon>Ecdysozoa</taxon>
        <taxon>Nematoda</taxon>
        <taxon>Chromadorea</taxon>
        <taxon>Rhabditida</taxon>
        <taxon>Tylenchina</taxon>
        <taxon>Panagrolaimomorpha</taxon>
        <taxon>Strongyloidoidea</taxon>
        <taxon>Steinernematidae</taxon>
        <taxon>Steinernema</taxon>
    </lineage>
</organism>
<accession>A0A4U5PCP9</accession>
<protein>
    <submittedName>
        <fullName evidence="2">Uncharacterized protein</fullName>
    </submittedName>
</protein>
<proteinExistence type="predicted"/>
<reference evidence="2 3" key="2">
    <citation type="journal article" date="2019" name="G3 (Bethesda)">
        <title>Hybrid Assembly of the Genome of the Entomopathogenic Nematode Steinernema carpocapsae Identifies the X-Chromosome.</title>
        <authorList>
            <person name="Serra L."/>
            <person name="Macchietto M."/>
            <person name="Macias-Munoz A."/>
            <person name="McGill C.J."/>
            <person name="Rodriguez I.M."/>
            <person name="Rodriguez B."/>
            <person name="Murad R."/>
            <person name="Mortazavi A."/>
        </authorList>
    </citation>
    <scope>NUCLEOTIDE SEQUENCE [LARGE SCALE GENOMIC DNA]</scope>
    <source>
        <strain evidence="2 3">ALL</strain>
    </source>
</reference>
<feature type="compositionally biased region" description="Basic and acidic residues" evidence="1">
    <location>
        <begin position="31"/>
        <end position="41"/>
    </location>
</feature>